<proteinExistence type="inferred from homology"/>
<dbReference type="PROSITE" id="PS00316">
    <property type="entry name" value="THAUMATIN_1"/>
    <property type="match status" value="1"/>
</dbReference>
<dbReference type="Proteomes" id="UP001314170">
    <property type="component" value="Unassembled WGS sequence"/>
</dbReference>
<dbReference type="FunFam" id="2.60.110.10:FF:000001">
    <property type="entry name" value="THAUMATIN-LIKE PROTEIN 1"/>
    <property type="match status" value="1"/>
</dbReference>
<feature type="chain" id="PRO_5043886500" description="Thaumatin-like protein 1b" evidence="3">
    <location>
        <begin position="30"/>
        <end position="328"/>
    </location>
</feature>
<organism evidence="4 5">
    <name type="scientific">Dovyalis caffra</name>
    <dbReference type="NCBI Taxonomy" id="77055"/>
    <lineage>
        <taxon>Eukaryota</taxon>
        <taxon>Viridiplantae</taxon>
        <taxon>Streptophyta</taxon>
        <taxon>Embryophyta</taxon>
        <taxon>Tracheophyta</taxon>
        <taxon>Spermatophyta</taxon>
        <taxon>Magnoliopsida</taxon>
        <taxon>eudicotyledons</taxon>
        <taxon>Gunneridae</taxon>
        <taxon>Pentapetalae</taxon>
        <taxon>rosids</taxon>
        <taxon>fabids</taxon>
        <taxon>Malpighiales</taxon>
        <taxon>Salicaceae</taxon>
        <taxon>Flacourtieae</taxon>
        <taxon>Dovyalis</taxon>
    </lineage>
</organism>
<dbReference type="PANTHER" id="PTHR31048">
    <property type="entry name" value="OS03G0233200 PROTEIN"/>
    <property type="match status" value="1"/>
</dbReference>
<dbReference type="Pfam" id="PF00314">
    <property type="entry name" value="Thaumatin"/>
    <property type="match status" value="1"/>
</dbReference>
<dbReference type="PROSITE" id="PS51367">
    <property type="entry name" value="THAUMATIN_2"/>
    <property type="match status" value="1"/>
</dbReference>
<keyword evidence="5" id="KW-1185">Reference proteome</keyword>
<dbReference type="SMART" id="SM00205">
    <property type="entry name" value="THN"/>
    <property type="match status" value="1"/>
</dbReference>
<evidence type="ECO:0000256" key="1">
    <source>
        <dbReference type="ARBA" id="ARBA00010607"/>
    </source>
</evidence>
<feature type="signal peptide" evidence="3">
    <location>
        <begin position="1"/>
        <end position="29"/>
    </location>
</feature>
<accession>A0AAV1RDI7</accession>
<dbReference type="CDD" id="cd09218">
    <property type="entry name" value="TLP-PA"/>
    <property type="match status" value="1"/>
</dbReference>
<feature type="compositionally biased region" description="Gly residues" evidence="2">
    <location>
        <begin position="266"/>
        <end position="277"/>
    </location>
</feature>
<gene>
    <name evidence="4" type="ORF">DCAF_LOCUS9825</name>
</gene>
<dbReference type="InterPro" id="IPR037176">
    <property type="entry name" value="Osmotin/thaumatin-like_sf"/>
</dbReference>
<dbReference type="AlphaFoldDB" id="A0AAV1RDI7"/>
<dbReference type="InterPro" id="IPR001938">
    <property type="entry name" value="Thaumatin"/>
</dbReference>
<dbReference type="Gene3D" id="2.60.110.10">
    <property type="entry name" value="Thaumatin"/>
    <property type="match status" value="1"/>
</dbReference>
<keyword evidence="3" id="KW-0732">Signal</keyword>
<evidence type="ECO:0000256" key="2">
    <source>
        <dbReference type="SAM" id="MobiDB-lite"/>
    </source>
</evidence>
<reference evidence="4 5" key="1">
    <citation type="submission" date="2024-01" db="EMBL/GenBank/DDBJ databases">
        <authorList>
            <person name="Waweru B."/>
        </authorList>
    </citation>
    <scope>NUCLEOTIDE SEQUENCE [LARGE SCALE GENOMIC DNA]</scope>
</reference>
<comment type="similarity">
    <text evidence="1">Belongs to the thaumatin family.</text>
</comment>
<feature type="region of interest" description="Disordered" evidence="2">
    <location>
        <begin position="248"/>
        <end position="282"/>
    </location>
</feature>
<name>A0AAV1RDI7_9ROSI</name>
<sequence>MDSFSFLQNRPHYFAVLLSLLFFFEGVSGATFSFVNKCDHSVWPGILGSPKLDSTGFELSRGTSRSFQAPTGWSGRFWGRTGCNFDSSGHGSCATADCGSGQVECNGAGATPPATLAEFTLGSGSQDFYDVSLVDGYNLPMIVEVNGGSGQCASTGCVMDLNMKCPTELRAEGGGACRSACEAFGKPEYCCSGAYNSPASCKPSMYSQLFKSACPKSYSYAYDDASSTFTCTGADYTITFCPKLPSLKSSSDSPPKEIGGTAIDGSGTGTEGAGGMESGSSAQQSELDSSWLANLAIGESTRTQTHHPLVLQFALVLVTSLILSYTHL</sequence>
<evidence type="ECO:0008006" key="6">
    <source>
        <dbReference type="Google" id="ProtNLM"/>
    </source>
</evidence>
<protein>
    <recommendedName>
        <fullName evidence="6">Thaumatin-like protein 1b</fullName>
    </recommendedName>
</protein>
<dbReference type="InterPro" id="IPR017949">
    <property type="entry name" value="Thaumatin_CS"/>
</dbReference>
<evidence type="ECO:0000313" key="5">
    <source>
        <dbReference type="Proteomes" id="UP001314170"/>
    </source>
</evidence>
<evidence type="ECO:0000256" key="3">
    <source>
        <dbReference type="SAM" id="SignalP"/>
    </source>
</evidence>
<evidence type="ECO:0000313" key="4">
    <source>
        <dbReference type="EMBL" id="CAK7334255.1"/>
    </source>
</evidence>
<dbReference type="SUPFAM" id="SSF49870">
    <property type="entry name" value="Osmotin, thaumatin-like protein"/>
    <property type="match status" value="1"/>
</dbReference>
<comment type="caution">
    <text evidence="4">The sequence shown here is derived from an EMBL/GenBank/DDBJ whole genome shotgun (WGS) entry which is preliminary data.</text>
</comment>
<dbReference type="EMBL" id="CAWUPB010000950">
    <property type="protein sequence ID" value="CAK7334255.1"/>
    <property type="molecule type" value="Genomic_DNA"/>
</dbReference>
<dbReference type="PRINTS" id="PR00347">
    <property type="entry name" value="THAUMATIN"/>
</dbReference>